<comment type="function">
    <text evidence="1">Dirigent proteins impart stereoselectivity on the phenoxy radical-coupling reaction, yielding optically active lignans from two molecules of coniferyl alcohol in the biosynthesis of lignans, flavonolignans, and alkaloids and thus plays a central role in plant secondary metabolism.</text>
</comment>
<protein>
    <recommendedName>
        <fullName evidence="1">Dirigent protein</fullName>
    </recommendedName>
</protein>
<feature type="transmembrane region" description="Helical" evidence="2">
    <location>
        <begin position="43"/>
        <end position="64"/>
    </location>
</feature>
<comment type="subunit">
    <text evidence="1">Homodimer.</text>
</comment>
<organism evidence="3 4">
    <name type="scientific">Nelumbo nucifera</name>
    <name type="common">Sacred lotus</name>
    <dbReference type="NCBI Taxonomy" id="4432"/>
    <lineage>
        <taxon>Eukaryota</taxon>
        <taxon>Viridiplantae</taxon>
        <taxon>Streptophyta</taxon>
        <taxon>Embryophyta</taxon>
        <taxon>Tracheophyta</taxon>
        <taxon>Spermatophyta</taxon>
        <taxon>Magnoliopsida</taxon>
        <taxon>Proteales</taxon>
        <taxon>Nelumbonaceae</taxon>
        <taxon>Nelumbo</taxon>
    </lineage>
</organism>
<comment type="similarity">
    <text evidence="1">Belongs to the plant dirigent protein family.</text>
</comment>
<keyword evidence="2" id="KW-0472">Membrane</keyword>
<evidence type="ECO:0000256" key="1">
    <source>
        <dbReference type="RuleBase" id="RU363099"/>
    </source>
</evidence>
<dbReference type="EMBL" id="DUZY01000001">
    <property type="protein sequence ID" value="DAD22803.1"/>
    <property type="molecule type" value="Genomic_DNA"/>
</dbReference>
<evidence type="ECO:0000313" key="4">
    <source>
        <dbReference type="Proteomes" id="UP000607653"/>
    </source>
</evidence>
<keyword evidence="2" id="KW-1133">Transmembrane helix</keyword>
<keyword evidence="1" id="KW-0052">Apoplast</keyword>
<dbReference type="Proteomes" id="UP000607653">
    <property type="component" value="Unassembled WGS sequence"/>
</dbReference>
<dbReference type="GO" id="GO:0048046">
    <property type="term" value="C:apoplast"/>
    <property type="evidence" value="ECO:0007669"/>
    <property type="project" value="UniProtKB-SubCell"/>
</dbReference>
<keyword evidence="2" id="KW-0812">Transmembrane</keyword>
<dbReference type="PANTHER" id="PTHR21495">
    <property type="entry name" value="NUCLEOPORIN-RELATED"/>
    <property type="match status" value="1"/>
</dbReference>
<comment type="caution">
    <text evidence="3">The sequence shown here is derived from an EMBL/GenBank/DDBJ whole genome shotgun (WGS) entry which is preliminary data.</text>
</comment>
<evidence type="ECO:0000256" key="2">
    <source>
        <dbReference type="SAM" id="Phobius"/>
    </source>
</evidence>
<sequence>MIGSLRMVGRNPIVNEVREMPIVGGTRVFRFARGYCLAKKHSMVGFDVVIGYNGVLIFVFHILFGSPGLV</sequence>
<accession>A0A822XSW8</accession>
<dbReference type="AlphaFoldDB" id="A0A822XSW8"/>
<reference evidence="3 4" key="1">
    <citation type="journal article" date="2020" name="Mol. Biol. Evol.">
        <title>Distinct Expression and Methylation Patterns for Genes with Different Fates following a Single Whole-Genome Duplication in Flowering Plants.</title>
        <authorList>
            <person name="Shi T."/>
            <person name="Rahmani R.S."/>
            <person name="Gugger P.F."/>
            <person name="Wang M."/>
            <person name="Li H."/>
            <person name="Zhang Y."/>
            <person name="Li Z."/>
            <person name="Wang Q."/>
            <person name="Van de Peer Y."/>
            <person name="Marchal K."/>
            <person name="Chen J."/>
        </authorList>
    </citation>
    <scope>NUCLEOTIDE SEQUENCE [LARGE SCALE GENOMIC DNA]</scope>
    <source>
        <tissue evidence="3">Leaf</tissue>
    </source>
</reference>
<name>A0A822XSW8_NELNU</name>
<keyword evidence="1" id="KW-0964">Secreted</keyword>
<dbReference type="InterPro" id="IPR004265">
    <property type="entry name" value="Dirigent"/>
</dbReference>
<keyword evidence="4" id="KW-1185">Reference proteome</keyword>
<gene>
    <name evidence="3" type="ORF">HUJ06_024266</name>
</gene>
<proteinExistence type="inferred from homology"/>
<comment type="subcellular location">
    <subcellularLocation>
        <location evidence="1">Secreted</location>
        <location evidence="1">Extracellular space</location>
        <location evidence="1">Apoplast</location>
    </subcellularLocation>
</comment>
<evidence type="ECO:0000313" key="3">
    <source>
        <dbReference type="EMBL" id="DAD22803.1"/>
    </source>
</evidence>
<dbReference type="Pfam" id="PF03018">
    <property type="entry name" value="Dirigent"/>
    <property type="match status" value="1"/>
</dbReference>